<gene>
    <name evidence="1" type="ORF">GMOD_00004853</name>
</gene>
<proteinExistence type="predicted"/>
<sequence length="161" mass="17576">MAQGSRLSYRPLAPCTLPAAVHCSICSRDQAAVHGESERPYRRSLIVVLVTDRQPSQLNSKPGLVAGSYCTFIRVGRLGACMYTLTTSRYLLLVKSCPSPYPDPNTSSSAAMWLDDSPHPRPCGGRRHIRSACSKWQSLQSLQSSCYGSTIQMDRGNGTPI</sequence>
<protein>
    <submittedName>
        <fullName evidence="1">Uncharacterized protein</fullName>
    </submittedName>
</protein>
<dbReference type="EMBL" id="KE747843">
    <property type="protein sequence ID" value="RMZ74028.1"/>
    <property type="molecule type" value="Genomic_DNA"/>
</dbReference>
<organism evidence="1 2">
    <name type="scientific">Pyrenophora seminiperda CCB06</name>
    <dbReference type="NCBI Taxonomy" id="1302712"/>
    <lineage>
        <taxon>Eukaryota</taxon>
        <taxon>Fungi</taxon>
        <taxon>Dikarya</taxon>
        <taxon>Ascomycota</taxon>
        <taxon>Pezizomycotina</taxon>
        <taxon>Dothideomycetes</taxon>
        <taxon>Pleosporomycetidae</taxon>
        <taxon>Pleosporales</taxon>
        <taxon>Pleosporineae</taxon>
        <taxon>Pleosporaceae</taxon>
        <taxon>Pyrenophora</taxon>
    </lineage>
</organism>
<evidence type="ECO:0000313" key="1">
    <source>
        <dbReference type="EMBL" id="RMZ74028.1"/>
    </source>
</evidence>
<evidence type="ECO:0000313" key="2">
    <source>
        <dbReference type="Proteomes" id="UP000265663"/>
    </source>
</evidence>
<reference evidence="1 2" key="1">
    <citation type="journal article" date="2014" name="PLoS ONE">
        <title>De novo Genome Assembly of the Fungal Plant Pathogen Pyrenophora semeniperda.</title>
        <authorList>
            <person name="Soliai M.M."/>
            <person name="Meyer S.E."/>
            <person name="Udall J.A."/>
            <person name="Elzinga D.E."/>
            <person name="Hermansen R.A."/>
            <person name="Bodily P.M."/>
            <person name="Hart A.A."/>
            <person name="Coleman C.E."/>
        </authorList>
    </citation>
    <scope>NUCLEOTIDE SEQUENCE [LARGE SCALE GENOMIC DNA]</scope>
    <source>
        <strain evidence="1 2">CCB06</strain>
        <tissue evidence="1">Mycelium</tissue>
    </source>
</reference>
<dbReference type="AlphaFoldDB" id="A0A3M7MHX3"/>
<accession>A0A3M7MHX3</accession>
<dbReference type="Proteomes" id="UP000265663">
    <property type="component" value="Unassembled WGS sequence"/>
</dbReference>
<keyword evidence="2" id="KW-1185">Reference proteome</keyword>
<name>A0A3M7MHX3_9PLEO</name>